<feature type="domain" description="Ribosome recycling factor" evidence="3">
    <location>
        <begin position="15"/>
        <end position="127"/>
    </location>
</feature>
<evidence type="ECO:0000256" key="2">
    <source>
        <dbReference type="ARBA" id="ARBA00022917"/>
    </source>
</evidence>
<keyword evidence="2" id="KW-0648">Protein biosynthesis</keyword>
<organism evidence="4 5">
    <name type="scientific">Candidatus Wolfebacteria bacterium CG_4_10_14_0_8_um_filter_37_11</name>
    <dbReference type="NCBI Taxonomy" id="1975062"/>
    <lineage>
        <taxon>Bacteria</taxon>
        <taxon>Candidatus Wolfeibacteriota</taxon>
    </lineage>
</organism>
<dbReference type="AlphaFoldDB" id="A0A2M7Q805"/>
<dbReference type="Pfam" id="PF01765">
    <property type="entry name" value="RRF"/>
    <property type="match status" value="1"/>
</dbReference>
<evidence type="ECO:0000256" key="1">
    <source>
        <dbReference type="ARBA" id="ARBA00005912"/>
    </source>
</evidence>
<accession>A0A2M7Q805</accession>
<proteinExistence type="inferred from homology"/>
<sequence>MADLEQKIKESLEYLKSQFAAVRGGRPSPKLVEDISIDYFGQRMPIKQAGSISVNPPREILISVWDRQAVSIVAKAIESSNLNVSANTDGNLIRINLPPLSAERRQELAKVVKKESEEARIKIRSLRD</sequence>
<name>A0A2M7Q805_9BACT</name>
<dbReference type="FunFam" id="3.30.1360.40:FF:000001">
    <property type="entry name" value="Ribosome-recycling factor"/>
    <property type="match status" value="1"/>
</dbReference>
<dbReference type="InterPro" id="IPR002661">
    <property type="entry name" value="Ribosome_recyc_fac"/>
</dbReference>
<dbReference type="Proteomes" id="UP000230363">
    <property type="component" value="Unassembled WGS sequence"/>
</dbReference>
<dbReference type="InterPro" id="IPR036191">
    <property type="entry name" value="RRF_sf"/>
</dbReference>
<evidence type="ECO:0000313" key="4">
    <source>
        <dbReference type="EMBL" id="PIY59577.1"/>
    </source>
</evidence>
<dbReference type="SUPFAM" id="SSF55194">
    <property type="entry name" value="Ribosome recycling factor, RRF"/>
    <property type="match status" value="1"/>
</dbReference>
<gene>
    <name evidence="4" type="ORF">COY96_00990</name>
</gene>
<dbReference type="GO" id="GO:0006412">
    <property type="term" value="P:translation"/>
    <property type="evidence" value="ECO:0007669"/>
    <property type="project" value="UniProtKB-KW"/>
</dbReference>
<protein>
    <submittedName>
        <fullName evidence="4">Ribosome recycling factor</fullName>
    </submittedName>
</protein>
<dbReference type="GO" id="GO:0043023">
    <property type="term" value="F:ribosomal large subunit binding"/>
    <property type="evidence" value="ECO:0007669"/>
    <property type="project" value="TreeGrafter"/>
</dbReference>
<dbReference type="Gene3D" id="3.30.1360.40">
    <property type="match status" value="1"/>
</dbReference>
<evidence type="ECO:0000259" key="3">
    <source>
        <dbReference type="Pfam" id="PF01765"/>
    </source>
</evidence>
<reference evidence="5" key="1">
    <citation type="submission" date="2017-09" db="EMBL/GenBank/DDBJ databases">
        <title>Depth-based differentiation of microbial function through sediment-hosted aquifers and enrichment of novel symbionts in the deep terrestrial subsurface.</title>
        <authorList>
            <person name="Probst A.J."/>
            <person name="Ladd B."/>
            <person name="Jarett J.K."/>
            <person name="Geller-Mcgrath D.E."/>
            <person name="Sieber C.M.K."/>
            <person name="Emerson J.B."/>
            <person name="Anantharaman K."/>
            <person name="Thomas B.C."/>
            <person name="Malmstrom R."/>
            <person name="Stieglmeier M."/>
            <person name="Klingl A."/>
            <person name="Woyke T."/>
            <person name="Ryan C.M."/>
            <person name="Banfield J.F."/>
        </authorList>
    </citation>
    <scope>NUCLEOTIDE SEQUENCE [LARGE SCALE GENOMIC DNA]</scope>
</reference>
<dbReference type="InterPro" id="IPR023584">
    <property type="entry name" value="Ribosome_recyc_fac_dom"/>
</dbReference>
<evidence type="ECO:0000313" key="5">
    <source>
        <dbReference type="Proteomes" id="UP000230363"/>
    </source>
</evidence>
<comment type="similarity">
    <text evidence="1">Belongs to the RRF family.</text>
</comment>
<feature type="non-terminal residue" evidence="4">
    <location>
        <position position="128"/>
    </location>
</feature>
<dbReference type="PANTHER" id="PTHR20982">
    <property type="entry name" value="RIBOSOME RECYCLING FACTOR"/>
    <property type="match status" value="1"/>
</dbReference>
<comment type="caution">
    <text evidence="4">The sequence shown here is derived from an EMBL/GenBank/DDBJ whole genome shotgun (WGS) entry which is preliminary data.</text>
</comment>
<dbReference type="PANTHER" id="PTHR20982:SF3">
    <property type="entry name" value="MITOCHONDRIAL RIBOSOME RECYCLING FACTOR PSEUDO 1"/>
    <property type="match status" value="1"/>
</dbReference>
<dbReference type="EMBL" id="PFKZ01000037">
    <property type="protein sequence ID" value="PIY59577.1"/>
    <property type="molecule type" value="Genomic_DNA"/>
</dbReference>